<keyword evidence="4 9" id="KW-0808">Transferase</keyword>
<keyword evidence="7 8" id="KW-0472">Membrane</keyword>
<dbReference type="EMBL" id="SHKV01000001">
    <property type="protein sequence ID" value="RZU31075.1"/>
    <property type="molecule type" value="Genomic_DNA"/>
</dbReference>
<keyword evidence="10" id="KW-1185">Reference proteome</keyword>
<keyword evidence="6 8" id="KW-1133">Transmembrane helix</keyword>
<evidence type="ECO:0000256" key="1">
    <source>
        <dbReference type="ARBA" id="ARBA00004651"/>
    </source>
</evidence>
<comment type="caution">
    <text evidence="9">The sequence shown here is derived from an EMBL/GenBank/DDBJ whole genome shotgun (WGS) entry which is preliminary data.</text>
</comment>
<dbReference type="RefSeq" id="WP_242610957.1">
    <property type="nucleotide sequence ID" value="NZ_POQT01000008.1"/>
</dbReference>
<evidence type="ECO:0000256" key="5">
    <source>
        <dbReference type="ARBA" id="ARBA00022692"/>
    </source>
</evidence>
<feature type="transmembrane region" description="Helical" evidence="8">
    <location>
        <begin position="29"/>
        <end position="51"/>
    </location>
</feature>
<evidence type="ECO:0000313" key="9">
    <source>
        <dbReference type="EMBL" id="RZU31075.1"/>
    </source>
</evidence>
<dbReference type="InterPro" id="IPR050297">
    <property type="entry name" value="LipidA_mod_glycosyltrf_83"/>
</dbReference>
<reference evidence="9 10" key="1">
    <citation type="submission" date="2019-02" db="EMBL/GenBank/DDBJ databases">
        <title>Sequencing the genomes of 1000 actinobacteria strains.</title>
        <authorList>
            <person name="Klenk H.-P."/>
        </authorList>
    </citation>
    <scope>NUCLEOTIDE SEQUENCE [LARGE SCALE GENOMIC DNA]</scope>
    <source>
        <strain evidence="9 10">DSM 44509</strain>
    </source>
</reference>
<evidence type="ECO:0000313" key="10">
    <source>
        <dbReference type="Proteomes" id="UP000292507"/>
    </source>
</evidence>
<sequence length="481" mass="50578">MTTTALREDPPSSTTEEAARHRRWAWPELMPPLLVLLLGTGLLLAGHGLWFDELFTAEVARLPLADILTAISEGTGTTSYLAGVPPSYNAPYYVVTHAWVSLPGLGGDTSLRVLSLLATAGGLALVTRAVSRLTDRATGVLAGVVLACSPLLLEQAVEARSYGLAVLATGGAVLGLARWLQEPPRGLLLFGLAGAGMGLAHWYAVTVLAAFVAAGILLRRQRAWPLLLTGAAAALPVVGLVAVNLLNGTGGRNAEHLNDTGGRLVVMALEAWTATSGPLLLLTIGFAALGAARATGLRVVAAAWVVVPLLLLVVAELVRPVFLPRYLLAGLLGLGVLAAAGAGSAPRAARAPLGALLVACSLLASTPLFDREPRERADDLVRLLAELHRPGEPVVAADMRSALALDHYVRTLAPELRPDVVLPPEDAPADAEEVWLVRRIIDGRPTPTDDDQILAEGGFRQVAEHFFGGDKTDLALQRWER</sequence>
<comment type="subcellular location">
    <subcellularLocation>
        <location evidence="1">Cell membrane</location>
        <topology evidence="1">Multi-pass membrane protein</topology>
    </subcellularLocation>
</comment>
<dbReference type="GO" id="GO:0005886">
    <property type="term" value="C:plasma membrane"/>
    <property type="evidence" value="ECO:0007669"/>
    <property type="project" value="UniProtKB-SubCell"/>
</dbReference>
<organism evidence="9 10">
    <name type="scientific">Blastococcus saxobsidens</name>
    <dbReference type="NCBI Taxonomy" id="138336"/>
    <lineage>
        <taxon>Bacteria</taxon>
        <taxon>Bacillati</taxon>
        <taxon>Actinomycetota</taxon>
        <taxon>Actinomycetes</taxon>
        <taxon>Geodermatophilales</taxon>
        <taxon>Geodermatophilaceae</taxon>
        <taxon>Blastococcus</taxon>
    </lineage>
</organism>
<dbReference type="GO" id="GO:0009103">
    <property type="term" value="P:lipopolysaccharide biosynthetic process"/>
    <property type="evidence" value="ECO:0007669"/>
    <property type="project" value="UniProtKB-ARBA"/>
</dbReference>
<evidence type="ECO:0000256" key="7">
    <source>
        <dbReference type="ARBA" id="ARBA00023136"/>
    </source>
</evidence>
<dbReference type="Proteomes" id="UP000292507">
    <property type="component" value="Unassembled WGS sequence"/>
</dbReference>
<dbReference type="AlphaFoldDB" id="A0A4Q7Y580"/>
<accession>A0A4Q7Y580</accession>
<name>A0A4Q7Y580_9ACTN</name>
<keyword evidence="3 9" id="KW-0328">Glycosyltransferase</keyword>
<dbReference type="GO" id="GO:0010041">
    <property type="term" value="P:response to iron(III) ion"/>
    <property type="evidence" value="ECO:0007669"/>
    <property type="project" value="TreeGrafter"/>
</dbReference>
<evidence type="ECO:0000256" key="4">
    <source>
        <dbReference type="ARBA" id="ARBA00022679"/>
    </source>
</evidence>
<feature type="transmembrane region" description="Helical" evidence="8">
    <location>
        <begin position="264"/>
        <end position="289"/>
    </location>
</feature>
<protein>
    <submittedName>
        <fullName evidence="9">Dolichyl-phosphate-mannose-protein mannosyltransferase</fullName>
    </submittedName>
</protein>
<dbReference type="PANTHER" id="PTHR33908:SF3">
    <property type="entry name" value="UNDECAPRENYL PHOSPHATE-ALPHA-4-AMINO-4-DEOXY-L-ARABINOSE ARABINOSYL TRANSFERASE"/>
    <property type="match status" value="1"/>
</dbReference>
<gene>
    <name evidence="9" type="ORF">BKA19_0722</name>
</gene>
<keyword evidence="2" id="KW-1003">Cell membrane</keyword>
<dbReference type="GO" id="GO:0016763">
    <property type="term" value="F:pentosyltransferase activity"/>
    <property type="evidence" value="ECO:0007669"/>
    <property type="project" value="TreeGrafter"/>
</dbReference>
<dbReference type="PANTHER" id="PTHR33908">
    <property type="entry name" value="MANNOSYLTRANSFERASE YKCB-RELATED"/>
    <property type="match status" value="1"/>
</dbReference>
<evidence type="ECO:0000256" key="8">
    <source>
        <dbReference type="SAM" id="Phobius"/>
    </source>
</evidence>
<proteinExistence type="predicted"/>
<feature type="transmembrane region" description="Helical" evidence="8">
    <location>
        <begin position="295"/>
        <end position="314"/>
    </location>
</feature>
<keyword evidence="5 8" id="KW-0812">Transmembrane</keyword>
<feature type="transmembrane region" description="Helical" evidence="8">
    <location>
        <begin position="159"/>
        <end position="180"/>
    </location>
</feature>
<feature type="transmembrane region" description="Helical" evidence="8">
    <location>
        <begin position="326"/>
        <end position="345"/>
    </location>
</feature>
<feature type="transmembrane region" description="Helical" evidence="8">
    <location>
        <begin position="187"/>
        <end position="217"/>
    </location>
</feature>
<evidence type="ECO:0000256" key="2">
    <source>
        <dbReference type="ARBA" id="ARBA00022475"/>
    </source>
</evidence>
<evidence type="ECO:0000256" key="6">
    <source>
        <dbReference type="ARBA" id="ARBA00022989"/>
    </source>
</evidence>
<evidence type="ECO:0000256" key="3">
    <source>
        <dbReference type="ARBA" id="ARBA00022676"/>
    </source>
</evidence>
<feature type="transmembrane region" description="Helical" evidence="8">
    <location>
        <begin position="223"/>
        <end position="243"/>
    </location>
</feature>